<dbReference type="CDD" id="cd16029">
    <property type="entry name" value="4-S"/>
    <property type="match status" value="1"/>
</dbReference>
<feature type="domain" description="Sulfatase N-terminal" evidence="8">
    <location>
        <begin position="50"/>
        <end position="173"/>
    </location>
</feature>
<feature type="domain" description="Sulfatase N-terminal" evidence="8">
    <location>
        <begin position="332"/>
        <end position="428"/>
    </location>
</feature>
<comment type="cofactor">
    <cofactor evidence="1">
        <name>Ca(2+)</name>
        <dbReference type="ChEBI" id="CHEBI:29108"/>
    </cofactor>
</comment>
<dbReference type="PANTHER" id="PTHR10342">
    <property type="entry name" value="ARYLSULFATASE"/>
    <property type="match status" value="1"/>
</dbReference>
<evidence type="ECO:0000313" key="10">
    <source>
        <dbReference type="Proteomes" id="UP000677054"/>
    </source>
</evidence>
<keyword evidence="7" id="KW-0472">Membrane</keyword>
<dbReference type="GO" id="GO:0008484">
    <property type="term" value="F:sulfuric ester hydrolase activity"/>
    <property type="evidence" value="ECO:0007669"/>
    <property type="project" value="InterPro"/>
</dbReference>
<name>A0A7R8XDX0_9CRUS</name>
<proteinExistence type="inferred from homology"/>
<protein>
    <recommendedName>
        <fullName evidence="8">Sulfatase N-terminal domain-containing protein</fullName>
    </recommendedName>
</protein>
<keyword evidence="7" id="KW-1133">Transmembrane helix</keyword>
<dbReference type="EMBL" id="LR901402">
    <property type="protein sequence ID" value="CAD7248526.1"/>
    <property type="molecule type" value="Genomic_DNA"/>
</dbReference>
<dbReference type="Proteomes" id="UP000677054">
    <property type="component" value="Unassembled WGS sequence"/>
</dbReference>
<dbReference type="GO" id="GO:0046872">
    <property type="term" value="F:metal ion binding"/>
    <property type="evidence" value="ECO:0007669"/>
    <property type="project" value="UniProtKB-KW"/>
</dbReference>
<dbReference type="InterPro" id="IPR000917">
    <property type="entry name" value="Sulfatase_N"/>
</dbReference>
<dbReference type="InterPro" id="IPR024607">
    <property type="entry name" value="Sulfatase_CS"/>
</dbReference>
<evidence type="ECO:0000256" key="7">
    <source>
        <dbReference type="SAM" id="Phobius"/>
    </source>
</evidence>
<evidence type="ECO:0000313" key="9">
    <source>
        <dbReference type="EMBL" id="CAD7248526.1"/>
    </source>
</evidence>
<reference evidence="9" key="1">
    <citation type="submission" date="2020-11" db="EMBL/GenBank/DDBJ databases">
        <authorList>
            <person name="Tran Van P."/>
        </authorList>
    </citation>
    <scope>NUCLEOTIDE SEQUENCE</scope>
</reference>
<dbReference type="PROSITE" id="PS00149">
    <property type="entry name" value="SULFATASE_2"/>
    <property type="match status" value="1"/>
</dbReference>
<dbReference type="EMBL" id="CAJPEV010001885">
    <property type="protein sequence ID" value="CAG0894733.1"/>
    <property type="molecule type" value="Genomic_DNA"/>
</dbReference>
<dbReference type="PANTHER" id="PTHR10342:SF264">
    <property type="entry name" value="MIP05773P-RELATED"/>
    <property type="match status" value="1"/>
</dbReference>
<sequence>MPQQTLPDNKPQPRLLALPVAFVAPPCSMLFACVVFLVLASLVTSAQVQPHIILIVADDLGWRDVGFHGSSEIPTPNIDSLAYSGVILHNYYVQSLCTPSRAALLTARYPIHNGMQSYVITNPRCWGLDPHERILPEFLNALGYASHAVGKWHLGFCRRAFAPTRRGFASHFGLISGGILGMLTLLDQSVGRIVSALQENEMLENSVLVFTSDNGGIGDIDGSRGNNFPLRGMKATLYEGGIRAVSAIWSPLIEKPQRVFHGLMHISDWLPTIYHLAGGNVSDLPPQLDGLNMWPSLSRDEPSLREEVLLNIDPTTDSKALRAGRYKIIRGMLTLLDQSVGRIVSALQENEMLENSVLVFTSDNGGIGDIDGSRGNNFPLRGMKATLYEGGIRAVSAIWSPLIEKPQRVFHGLMHISDWLPTIYHLAGGNVSDLPPQLDGLNMWPSLSRDEPSLREEVLLNIDPTTDSKALRAGRYKIIRGPQEFRGEEINGWYGDPGTLNLNETTQPLYDETLEYLEENDFAGATLGDLGYLPSEEKQEMLREEAAVICLRDETNATACDPSLAPCVFDLGVDPCEQMNLVEIGPKAESERNGRFWPPDLLGFLESRLLAYEESMVPPLNFNVSEDPNADPSLWHGMWTNWLDNDTLSVQ</sequence>
<dbReference type="InterPro" id="IPR047115">
    <property type="entry name" value="ARSB"/>
</dbReference>
<keyword evidence="5" id="KW-0106">Calcium</keyword>
<dbReference type="InterPro" id="IPR017850">
    <property type="entry name" value="Alkaline_phosphatase_core_sf"/>
</dbReference>
<evidence type="ECO:0000259" key="8">
    <source>
        <dbReference type="Pfam" id="PF00884"/>
    </source>
</evidence>
<keyword evidence="7" id="KW-0812">Transmembrane</keyword>
<evidence type="ECO:0000256" key="5">
    <source>
        <dbReference type="ARBA" id="ARBA00022837"/>
    </source>
</evidence>
<evidence type="ECO:0000256" key="4">
    <source>
        <dbReference type="ARBA" id="ARBA00022801"/>
    </source>
</evidence>
<dbReference type="OrthoDB" id="103349at2759"/>
<feature type="transmembrane region" description="Helical" evidence="7">
    <location>
        <begin position="168"/>
        <end position="186"/>
    </location>
</feature>
<evidence type="ECO:0000256" key="2">
    <source>
        <dbReference type="ARBA" id="ARBA00008779"/>
    </source>
</evidence>
<evidence type="ECO:0000256" key="3">
    <source>
        <dbReference type="ARBA" id="ARBA00022723"/>
    </source>
</evidence>
<keyword evidence="6" id="KW-0325">Glycoprotein</keyword>
<feature type="domain" description="Sulfatase N-terminal" evidence="8">
    <location>
        <begin position="181"/>
        <end position="278"/>
    </location>
</feature>
<organism evidence="9">
    <name type="scientific">Darwinula stevensoni</name>
    <dbReference type="NCBI Taxonomy" id="69355"/>
    <lineage>
        <taxon>Eukaryota</taxon>
        <taxon>Metazoa</taxon>
        <taxon>Ecdysozoa</taxon>
        <taxon>Arthropoda</taxon>
        <taxon>Crustacea</taxon>
        <taxon>Oligostraca</taxon>
        <taxon>Ostracoda</taxon>
        <taxon>Podocopa</taxon>
        <taxon>Podocopida</taxon>
        <taxon>Darwinulocopina</taxon>
        <taxon>Darwinuloidea</taxon>
        <taxon>Darwinulidae</taxon>
        <taxon>Darwinula</taxon>
    </lineage>
</organism>
<keyword evidence="4" id="KW-0378">Hydrolase</keyword>
<dbReference type="SUPFAM" id="SSF53649">
    <property type="entry name" value="Alkaline phosphatase-like"/>
    <property type="match status" value="2"/>
</dbReference>
<dbReference type="Gene3D" id="3.40.720.10">
    <property type="entry name" value="Alkaline Phosphatase, subunit A"/>
    <property type="match status" value="3"/>
</dbReference>
<dbReference type="AlphaFoldDB" id="A0A7R8XDX0"/>
<comment type="similarity">
    <text evidence="2">Belongs to the sulfatase family.</text>
</comment>
<gene>
    <name evidence="9" type="ORF">DSTB1V02_LOCUS8338</name>
</gene>
<evidence type="ECO:0000256" key="1">
    <source>
        <dbReference type="ARBA" id="ARBA00001913"/>
    </source>
</evidence>
<feature type="transmembrane region" description="Helical" evidence="7">
    <location>
        <begin position="20"/>
        <end position="43"/>
    </location>
</feature>
<keyword evidence="3" id="KW-0479">Metal-binding</keyword>
<evidence type="ECO:0000256" key="6">
    <source>
        <dbReference type="ARBA" id="ARBA00023180"/>
    </source>
</evidence>
<keyword evidence="10" id="KW-1185">Reference proteome</keyword>
<dbReference type="Gene3D" id="3.30.1120.10">
    <property type="match status" value="1"/>
</dbReference>
<dbReference type="Pfam" id="PF00884">
    <property type="entry name" value="Sulfatase"/>
    <property type="match status" value="3"/>
</dbReference>
<accession>A0A7R8XDX0</accession>